<dbReference type="Pfam" id="PF03732">
    <property type="entry name" value="Retrotrans_gag"/>
    <property type="match status" value="1"/>
</dbReference>
<reference evidence="3" key="1">
    <citation type="submission" date="2019-07" db="EMBL/GenBank/DDBJ databases">
        <title>De Novo Assembly of kiwifruit Actinidia rufa.</title>
        <authorList>
            <person name="Sugita-Konishi S."/>
            <person name="Sato K."/>
            <person name="Mori E."/>
            <person name="Abe Y."/>
            <person name="Kisaki G."/>
            <person name="Hamano K."/>
            <person name="Suezawa K."/>
            <person name="Otani M."/>
            <person name="Fukuda T."/>
            <person name="Manabe T."/>
            <person name="Gomi K."/>
            <person name="Tabuchi M."/>
            <person name="Akimitsu K."/>
            <person name="Kataoka I."/>
        </authorList>
    </citation>
    <scope>NUCLEOTIDE SEQUENCE [LARGE SCALE GENOMIC DNA]</scope>
    <source>
        <strain evidence="3">cv. Fuchu</strain>
    </source>
</reference>
<feature type="domain" description="Retrotransposon gag" evidence="1">
    <location>
        <begin position="75"/>
        <end position="146"/>
    </location>
</feature>
<dbReference type="AlphaFoldDB" id="A0A7J0DA60"/>
<evidence type="ECO:0000259" key="1">
    <source>
        <dbReference type="Pfam" id="PF03732"/>
    </source>
</evidence>
<gene>
    <name evidence="2" type="ORF">Acr_00g0008720</name>
</gene>
<sequence length="331" mass="37874">MPPRQRPIQDMMENDKMVRLQQVVENLDDSVAAIQIQMQQGPREQTSSPCCNSFLWKGCGVVAVIESESCADGKRKIESWDKLKKHLCEAFLPYNYARVMYQRFQNLRQDARMVDEYTTKFYQLMARNDLGETDDQLVSRYIGGLQTQYQDTLNMFDLYFVSDAYQKALQLERQMKRHSSVLPWNGSSSRGVAQQETVRGGGAIGVMVGKPSYINSIKPMAGIAGRYFNPAGSEARKTRLNFRPGRAGPTHLTTLGEPGHRFADCKKPVVQKGLFIDNEGVVRVELVQPLEDFTDEQANEEVMGEEHVTLLRDPYTYGHFWERINVNHQKY</sequence>
<dbReference type="PANTHER" id="PTHR35046">
    <property type="entry name" value="ZINC KNUCKLE (CCHC-TYPE) FAMILY PROTEIN"/>
    <property type="match status" value="1"/>
</dbReference>
<dbReference type="PANTHER" id="PTHR35046:SF18">
    <property type="entry name" value="RNA-DIRECTED DNA POLYMERASE"/>
    <property type="match status" value="1"/>
</dbReference>
<accession>A0A7J0DA60</accession>
<dbReference type="OrthoDB" id="1934635at2759"/>
<organism evidence="2 3">
    <name type="scientific">Actinidia rufa</name>
    <dbReference type="NCBI Taxonomy" id="165716"/>
    <lineage>
        <taxon>Eukaryota</taxon>
        <taxon>Viridiplantae</taxon>
        <taxon>Streptophyta</taxon>
        <taxon>Embryophyta</taxon>
        <taxon>Tracheophyta</taxon>
        <taxon>Spermatophyta</taxon>
        <taxon>Magnoliopsida</taxon>
        <taxon>eudicotyledons</taxon>
        <taxon>Gunneridae</taxon>
        <taxon>Pentapetalae</taxon>
        <taxon>asterids</taxon>
        <taxon>Ericales</taxon>
        <taxon>Actinidiaceae</taxon>
        <taxon>Actinidia</taxon>
    </lineage>
</organism>
<keyword evidence="3" id="KW-1185">Reference proteome</keyword>
<dbReference type="InterPro" id="IPR005162">
    <property type="entry name" value="Retrotrans_gag_dom"/>
</dbReference>
<proteinExistence type="predicted"/>
<name>A0A7J0DA60_9ERIC</name>
<dbReference type="Proteomes" id="UP000585474">
    <property type="component" value="Unassembled WGS sequence"/>
</dbReference>
<evidence type="ECO:0000313" key="3">
    <source>
        <dbReference type="Proteomes" id="UP000585474"/>
    </source>
</evidence>
<protein>
    <recommendedName>
        <fullName evidence="1">Retrotransposon gag domain-containing protein</fullName>
    </recommendedName>
</protein>
<comment type="caution">
    <text evidence="2">The sequence shown here is derived from an EMBL/GenBank/DDBJ whole genome shotgun (WGS) entry which is preliminary data.</text>
</comment>
<dbReference type="EMBL" id="BJWL01000102">
    <property type="protein sequence ID" value="GFS29833.1"/>
    <property type="molecule type" value="Genomic_DNA"/>
</dbReference>
<evidence type="ECO:0000313" key="2">
    <source>
        <dbReference type="EMBL" id="GFS29833.1"/>
    </source>
</evidence>